<feature type="compositionally biased region" description="Acidic residues" evidence="1">
    <location>
        <begin position="149"/>
        <end position="159"/>
    </location>
</feature>
<name>A0A8H6S7N9_9AGAR</name>
<sequence>MANLANMTFVADFDLLREGRINIRDQPWAQPGGPAQQAMDLQLKRSDEEINRLHNEIQRFWTWMYDESQFLERYEAHLSQVDNNPSLAYHVYLQRIEREHFDEVHRRRLRKLIGHGLPPSAVQLGVSVDCTQHAPPVTRPACQPPPPTAEEDLDGEDGLQDTGPPTCLAHKTL</sequence>
<protein>
    <submittedName>
        <fullName evidence="2">Uncharacterized protein</fullName>
    </submittedName>
</protein>
<accession>A0A8H6S7N9</accession>
<proteinExistence type="predicted"/>
<evidence type="ECO:0000256" key="1">
    <source>
        <dbReference type="SAM" id="MobiDB-lite"/>
    </source>
</evidence>
<reference evidence="2" key="1">
    <citation type="submission" date="2020-05" db="EMBL/GenBank/DDBJ databases">
        <title>Mycena genomes resolve the evolution of fungal bioluminescence.</title>
        <authorList>
            <person name="Tsai I.J."/>
        </authorList>
    </citation>
    <scope>NUCLEOTIDE SEQUENCE</scope>
    <source>
        <strain evidence="2">171206Taipei</strain>
    </source>
</reference>
<dbReference type="EMBL" id="JACAZF010000010">
    <property type="protein sequence ID" value="KAF7293700.1"/>
    <property type="molecule type" value="Genomic_DNA"/>
</dbReference>
<gene>
    <name evidence="2" type="ORF">MIND_01150100</name>
</gene>
<feature type="region of interest" description="Disordered" evidence="1">
    <location>
        <begin position="135"/>
        <end position="173"/>
    </location>
</feature>
<keyword evidence="3" id="KW-1185">Reference proteome</keyword>
<dbReference type="AlphaFoldDB" id="A0A8H6S7N9"/>
<dbReference type="GeneID" id="59350547"/>
<dbReference type="OrthoDB" id="2676448at2759"/>
<organism evidence="2 3">
    <name type="scientific">Mycena indigotica</name>
    <dbReference type="NCBI Taxonomy" id="2126181"/>
    <lineage>
        <taxon>Eukaryota</taxon>
        <taxon>Fungi</taxon>
        <taxon>Dikarya</taxon>
        <taxon>Basidiomycota</taxon>
        <taxon>Agaricomycotina</taxon>
        <taxon>Agaricomycetes</taxon>
        <taxon>Agaricomycetidae</taxon>
        <taxon>Agaricales</taxon>
        <taxon>Marasmiineae</taxon>
        <taxon>Mycenaceae</taxon>
        <taxon>Mycena</taxon>
    </lineage>
</organism>
<evidence type="ECO:0000313" key="3">
    <source>
        <dbReference type="Proteomes" id="UP000636479"/>
    </source>
</evidence>
<evidence type="ECO:0000313" key="2">
    <source>
        <dbReference type="EMBL" id="KAF7293700.1"/>
    </source>
</evidence>
<comment type="caution">
    <text evidence="2">The sequence shown here is derived from an EMBL/GenBank/DDBJ whole genome shotgun (WGS) entry which is preliminary data.</text>
</comment>
<dbReference type="RefSeq" id="XP_037215863.1">
    <property type="nucleotide sequence ID" value="XM_037368031.1"/>
</dbReference>
<dbReference type="Proteomes" id="UP000636479">
    <property type="component" value="Unassembled WGS sequence"/>
</dbReference>